<evidence type="ECO:0000313" key="1">
    <source>
        <dbReference type="EMBL" id="BDS13517.1"/>
    </source>
</evidence>
<gene>
    <name evidence="1" type="ORF">AsAng_0042560</name>
</gene>
<dbReference type="EMBL" id="AP026867">
    <property type="protein sequence ID" value="BDS13517.1"/>
    <property type="molecule type" value="Genomic_DNA"/>
</dbReference>
<evidence type="ECO:0000313" key="2">
    <source>
        <dbReference type="Proteomes" id="UP001060919"/>
    </source>
</evidence>
<accession>A0A915YHX9</accession>
<sequence>MIHSKFIRLYQTLSASEHRLLKQWVLSPIHNQRKSVVQLFDFIYSRSNLTAITLQKERAFSYIFPKETYDMYKINHVISYAYKVLEEFIEYLESVSSKKNRQKNKISAYSKRNSIANAKKIVKKSKQDLLQDKHRGSAFYLHAYELEVHQFNLEGTHNRIQENNLPNLFSNLSNFFILSTLRYAYIAASHSNVYKVAYEIPMLSSVLEQAQQENSVPVIQLYYFAYMALTHLKEECYYLSLKKCWEKHGVLLQRNERQEILLIIINYAIKQAHSGNLSYIKEAFQWYQVGLRTELLVSNGQLSQFAYKNIVALGLKLKAFDWIKTFIKQYTSYLPKGIQLSYENYVLAKYFFEKNKYDACLSLLTKVEYDDLFMNIDAKMMLLKIYYKNKSWDALEALIQSFKVFLQRKEVMSYHKHNYLNILSLVKKIILRPSFDQSAKEKLYYEIESMEPLTEKQWLLDQLNES</sequence>
<proteinExistence type="predicted"/>
<keyword evidence="2" id="KW-1185">Reference proteome</keyword>
<organism evidence="1 2">
    <name type="scientific">Aureispira anguillae</name>
    <dbReference type="NCBI Taxonomy" id="2864201"/>
    <lineage>
        <taxon>Bacteria</taxon>
        <taxon>Pseudomonadati</taxon>
        <taxon>Bacteroidota</taxon>
        <taxon>Saprospiria</taxon>
        <taxon>Saprospirales</taxon>
        <taxon>Saprospiraceae</taxon>
        <taxon>Aureispira</taxon>
    </lineage>
</organism>
<dbReference type="KEGG" id="aup:AsAng_0042560"/>
<name>A0A915YHX9_9BACT</name>
<dbReference type="AlphaFoldDB" id="A0A915YHX9"/>
<reference evidence="1" key="1">
    <citation type="submission" date="2022-09" db="EMBL/GenBank/DDBJ databases">
        <title>Aureispira anguillicida sp. nov., isolated from Leptocephalus of Japanese eel Anguilla japonica.</title>
        <authorList>
            <person name="Yuasa K."/>
            <person name="Mekata T."/>
            <person name="Ikunari K."/>
        </authorList>
    </citation>
    <scope>NUCLEOTIDE SEQUENCE</scope>
    <source>
        <strain evidence="1">EL160426</strain>
    </source>
</reference>
<dbReference type="Proteomes" id="UP001060919">
    <property type="component" value="Chromosome"/>
</dbReference>
<protein>
    <submittedName>
        <fullName evidence="1">Uncharacterized protein</fullName>
    </submittedName>
</protein>
<dbReference type="RefSeq" id="WP_264788785.1">
    <property type="nucleotide sequence ID" value="NZ_AP026867.1"/>
</dbReference>